<dbReference type="Pfam" id="PF13476">
    <property type="entry name" value="AAA_23"/>
    <property type="match status" value="1"/>
</dbReference>
<evidence type="ECO:0000256" key="6">
    <source>
        <dbReference type="ARBA" id="ARBA00022454"/>
    </source>
</evidence>
<dbReference type="GO" id="GO:0000722">
    <property type="term" value="P:telomere maintenance via recombination"/>
    <property type="evidence" value="ECO:0007669"/>
    <property type="project" value="UniProtKB-ARBA"/>
</dbReference>
<dbReference type="PANTHER" id="PTHR18867">
    <property type="entry name" value="RAD50"/>
    <property type="match status" value="1"/>
</dbReference>
<gene>
    <name evidence="22" type="ORF">MSP1404_LOCUS2320</name>
</gene>
<feature type="coiled-coil region" evidence="19">
    <location>
        <begin position="198"/>
        <end position="225"/>
    </location>
</feature>
<evidence type="ECO:0000313" key="22">
    <source>
        <dbReference type="EMBL" id="CAD8579788.1"/>
    </source>
</evidence>
<dbReference type="GO" id="GO:0051880">
    <property type="term" value="F:G-quadruplex DNA binding"/>
    <property type="evidence" value="ECO:0007669"/>
    <property type="project" value="TreeGrafter"/>
</dbReference>
<evidence type="ECO:0000256" key="2">
    <source>
        <dbReference type="ARBA" id="ARBA00004123"/>
    </source>
</evidence>
<dbReference type="GO" id="GO:0006302">
    <property type="term" value="P:double-strand break repair"/>
    <property type="evidence" value="ECO:0007669"/>
    <property type="project" value="InterPro"/>
</dbReference>
<evidence type="ECO:0000256" key="10">
    <source>
        <dbReference type="ARBA" id="ARBA00022801"/>
    </source>
</evidence>
<protein>
    <recommendedName>
        <fullName evidence="5">DNA repair protein RAD50</fullName>
    </recommendedName>
</protein>
<evidence type="ECO:0000256" key="9">
    <source>
        <dbReference type="ARBA" id="ARBA00022763"/>
    </source>
</evidence>
<keyword evidence="14 19" id="KW-0175">Coiled coil</keyword>
<dbReference type="GO" id="GO:0046872">
    <property type="term" value="F:metal ion binding"/>
    <property type="evidence" value="ECO:0007669"/>
    <property type="project" value="UniProtKB-KW"/>
</dbReference>
<feature type="coiled-coil region" evidence="19">
    <location>
        <begin position="1018"/>
        <end position="1052"/>
    </location>
</feature>
<organism evidence="22">
    <name type="scientific">Micromonas pusilla</name>
    <name type="common">Picoplanktonic green alga</name>
    <name type="synonym">Chromulina pusilla</name>
    <dbReference type="NCBI Taxonomy" id="38833"/>
    <lineage>
        <taxon>Eukaryota</taxon>
        <taxon>Viridiplantae</taxon>
        <taxon>Chlorophyta</taxon>
        <taxon>Mamiellophyceae</taxon>
        <taxon>Mamiellales</taxon>
        <taxon>Mamiellaceae</taxon>
        <taxon>Micromonas</taxon>
    </lineage>
</organism>
<comment type="cofactor">
    <cofactor evidence="1">
        <name>Zn(2+)</name>
        <dbReference type="ChEBI" id="CHEBI:29105"/>
    </cofactor>
</comment>
<dbReference type="Gene3D" id="3.40.50.300">
    <property type="entry name" value="P-loop containing nucleotide triphosphate hydrolases"/>
    <property type="match status" value="2"/>
</dbReference>
<evidence type="ECO:0000256" key="20">
    <source>
        <dbReference type="SAM" id="MobiDB-lite"/>
    </source>
</evidence>
<evidence type="ECO:0000256" key="8">
    <source>
        <dbReference type="ARBA" id="ARBA00022741"/>
    </source>
</evidence>
<keyword evidence="13" id="KW-0460">Magnesium</keyword>
<dbReference type="GO" id="GO:0043047">
    <property type="term" value="F:single-stranded telomeric DNA binding"/>
    <property type="evidence" value="ECO:0007669"/>
    <property type="project" value="TreeGrafter"/>
</dbReference>
<keyword evidence="17" id="KW-0469">Meiosis</keyword>
<comment type="similarity">
    <text evidence="4">Belongs to the SMC family. RAD50 subfamily.</text>
</comment>
<evidence type="ECO:0000256" key="3">
    <source>
        <dbReference type="ARBA" id="ARBA00004286"/>
    </source>
</evidence>
<feature type="region of interest" description="Disordered" evidence="20">
    <location>
        <begin position="854"/>
        <end position="876"/>
    </location>
</feature>
<sequence>MCSVDKMLIKGIRSFSPDNDHAIIFPKPLTLIVGRNGAGKTTVIECLKMATTGELPPSARAGQAFIHDPKVADVTEVKAQIKLRFRDVRAQPCVVTRSFQLAQKSGGKLEKKDLDQAIQTIDEKTGEKVSVSRKCADINATVPDMMGVSKAILENVVFVHQEDSNWPLGEAATLKKKFDEIFSATKYTKALEHIGRLRKEQAAAIKEHKLRVENLRLQKDHASKLKDRHDDARDKATALGSRMKELQGKIDECNSAVTAAGGDIHELRSLSEKIGQLEARREAIVTENSRKHANLGTYEMTDPTEVLEKSAEDFAAQVSSLKRLLEECERKSGDLSLEIANFTERREKELRTVTKLGAESDAQQRRLRERAETLLDLCARYPDLGPAPRELTDAAKGSIDADAGDDPTRDAVKKVRANIAAKLVGLRAAADALRAKHSAEDDERTAAADAAARKLAAKEEAVRVRSERRDSRRRRAEQISAEIAACALSDRAVDDLNARLVQQRTAFEDKQRDATSSTIADDLDIKRRELEDLDRNLRRLRSEQDRAAAAGESALKLRLRREELFSAQERLAALLAAKKPAMREIFGNDADDFTGFTSGASVRDAVREMRELTGGELDRARVASVAADAALDAAAKASDVARGNRARLGAEVDELESRADELDELLPRDASADSRFAGYDRVLADADAAVAEADAMLAEAENMSKVFGTFARNAEQQRCCALCAREFETDGGLADFRAGLDERLRQLPDRVDGLKTSRENARQKRAAIHALGPAASRYRTLVDAVLPESDAMLSEALAAVEEARVWSAAAAADVTVAEAKHARMTALTDDADAITALWRETDAARSALEELERSMGIAPSQQTQGGQSQPRGEARTVSSIAADIEDCEIARSAAEKDLDLLGRRKERMDRDILDAERELAATREEHVRTQAKVERRAELGRELAEIETEEKEAAVDEARRAAECAPAEAERERLAALREEARAKARAVEAVADDTTRALQREVDAMDAADKPIEGYYARAVAAQLTRAKAELDDAEGKLESLRTEFAEIEKKGKKHGELMSQQESLKRSLDDNIAFRKGKEEADRLAKEIERLNSQVRSRAGNLADFERVYKRKTEARDALKAEYAESQGRVKTHQEAMDSCRRELGGPQYAGVDDRLMRQVVELKTSEMVSQDLERYYGALDRALMAFHASKMSDINRVVRELWQRTYRGQDIDYIQIRSDDDGAAKKSGGVRSSYNYRVVMVVGDAELEMRGRCSAGQKVLACLIIRLALAETFCLNCGILALDEPTTNLDAPNADSLARSLVDIMHSRRDQENFQLIVITHDMHFAQVLGQREHADYYWRITKDDDQHSHIECENIYE</sequence>
<evidence type="ECO:0000256" key="17">
    <source>
        <dbReference type="ARBA" id="ARBA00023254"/>
    </source>
</evidence>
<dbReference type="SUPFAM" id="SSF52540">
    <property type="entry name" value="P-loop containing nucleoside triphosphate hydrolases"/>
    <property type="match status" value="1"/>
</dbReference>
<dbReference type="GO" id="GO:0003691">
    <property type="term" value="F:double-stranded telomeric DNA binding"/>
    <property type="evidence" value="ECO:0007669"/>
    <property type="project" value="TreeGrafter"/>
</dbReference>
<keyword evidence="8" id="KW-0547">Nucleotide-binding</keyword>
<evidence type="ECO:0000259" key="21">
    <source>
        <dbReference type="Pfam" id="PF13476"/>
    </source>
</evidence>
<dbReference type="GO" id="GO:0016887">
    <property type="term" value="F:ATP hydrolysis activity"/>
    <property type="evidence" value="ECO:0007669"/>
    <property type="project" value="InterPro"/>
</dbReference>
<dbReference type="GO" id="GO:0007004">
    <property type="term" value="P:telomere maintenance via telomerase"/>
    <property type="evidence" value="ECO:0007669"/>
    <property type="project" value="TreeGrafter"/>
</dbReference>
<evidence type="ECO:0000256" key="19">
    <source>
        <dbReference type="SAM" id="Coils"/>
    </source>
</evidence>
<keyword evidence="16" id="KW-0539">Nucleus</keyword>
<evidence type="ECO:0000256" key="12">
    <source>
        <dbReference type="ARBA" id="ARBA00022840"/>
    </source>
</evidence>
<dbReference type="GO" id="GO:0030870">
    <property type="term" value="C:Mre11 complex"/>
    <property type="evidence" value="ECO:0007669"/>
    <property type="project" value="TreeGrafter"/>
</dbReference>
<keyword evidence="7" id="KW-0479">Metal-binding</keyword>
<dbReference type="FunFam" id="3.40.50.300:FF:000593">
    <property type="entry name" value="DNA repair protein RAD50"/>
    <property type="match status" value="1"/>
</dbReference>
<evidence type="ECO:0000256" key="11">
    <source>
        <dbReference type="ARBA" id="ARBA00022833"/>
    </source>
</evidence>
<name>A0A7S0PK46_MICPS</name>
<keyword evidence="9" id="KW-0227">DNA damage</keyword>
<keyword evidence="6" id="KW-0158">Chromosome</keyword>
<comment type="subcellular location">
    <subcellularLocation>
        <location evidence="3">Chromosome</location>
    </subcellularLocation>
    <subcellularLocation>
        <location evidence="2">Nucleus</location>
    </subcellularLocation>
</comment>
<dbReference type="GO" id="GO:0070192">
    <property type="term" value="P:chromosome organization involved in meiotic cell cycle"/>
    <property type="evidence" value="ECO:0007669"/>
    <property type="project" value="TreeGrafter"/>
</dbReference>
<dbReference type="GO" id="GO:0005524">
    <property type="term" value="F:ATP binding"/>
    <property type="evidence" value="ECO:0007669"/>
    <property type="project" value="UniProtKB-KW"/>
</dbReference>
<dbReference type="InterPro" id="IPR038729">
    <property type="entry name" value="Rad50/SbcC_AAA"/>
</dbReference>
<keyword evidence="11" id="KW-0862">Zinc</keyword>
<evidence type="ECO:0000256" key="15">
    <source>
        <dbReference type="ARBA" id="ARBA00023204"/>
    </source>
</evidence>
<dbReference type="InterPro" id="IPR027417">
    <property type="entry name" value="P-loop_NTPase"/>
</dbReference>
<evidence type="ECO:0000256" key="13">
    <source>
        <dbReference type="ARBA" id="ARBA00022842"/>
    </source>
</evidence>
<keyword evidence="10" id="KW-0378">Hydrolase</keyword>
<feature type="coiled-coil region" evidence="19">
    <location>
        <begin position="523"/>
        <end position="550"/>
    </location>
</feature>
<keyword evidence="15" id="KW-0234">DNA repair</keyword>
<feature type="coiled-coil region" evidence="19">
    <location>
        <begin position="311"/>
        <end position="345"/>
    </location>
</feature>
<evidence type="ECO:0000256" key="1">
    <source>
        <dbReference type="ARBA" id="ARBA00001947"/>
    </source>
</evidence>
<accession>A0A7S0PK46</accession>
<evidence type="ECO:0000256" key="14">
    <source>
        <dbReference type="ARBA" id="ARBA00023054"/>
    </source>
</evidence>
<evidence type="ECO:0000256" key="18">
    <source>
        <dbReference type="ARBA" id="ARBA00049360"/>
    </source>
</evidence>
<comment type="catalytic activity">
    <reaction evidence="18">
        <text>ATP + H2O = ADP + phosphate + H(+)</text>
        <dbReference type="Rhea" id="RHEA:13065"/>
        <dbReference type="ChEBI" id="CHEBI:15377"/>
        <dbReference type="ChEBI" id="CHEBI:15378"/>
        <dbReference type="ChEBI" id="CHEBI:30616"/>
        <dbReference type="ChEBI" id="CHEBI:43474"/>
        <dbReference type="ChEBI" id="CHEBI:456216"/>
    </reaction>
</comment>
<feature type="coiled-coil region" evidence="19">
    <location>
        <begin position="645"/>
        <end position="703"/>
    </location>
</feature>
<dbReference type="EMBL" id="HBEV01003063">
    <property type="protein sequence ID" value="CAD8579788.1"/>
    <property type="molecule type" value="Transcribed_RNA"/>
</dbReference>
<reference evidence="22" key="1">
    <citation type="submission" date="2021-01" db="EMBL/GenBank/DDBJ databases">
        <authorList>
            <person name="Corre E."/>
            <person name="Pelletier E."/>
            <person name="Niang G."/>
            <person name="Scheremetjew M."/>
            <person name="Finn R."/>
            <person name="Kale V."/>
            <person name="Holt S."/>
            <person name="Cochrane G."/>
            <person name="Meng A."/>
            <person name="Brown T."/>
            <person name="Cohen L."/>
        </authorList>
    </citation>
    <scope>NUCLEOTIDE SEQUENCE</scope>
    <source>
        <strain evidence="22">CCMP494</strain>
    </source>
</reference>
<proteinExistence type="inferred from homology"/>
<feature type="coiled-coil region" evidence="19">
    <location>
        <begin position="1076"/>
        <end position="1138"/>
    </location>
</feature>
<dbReference type="PANTHER" id="PTHR18867:SF12">
    <property type="entry name" value="DNA REPAIR PROTEIN RAD50"/>
    <property type="match status" value="1"/>
</dbReference>
<dbReference type="GO" id="GO:0000794">
    <property type="term" value="C:condensed nuclear chromosome"/>
    <property type="evidence" value="ECO:0007669"/>
    <property type="project" value="TreeGrafter"/>
</dbReference>
<evidence type="ECO:0000256" key="16">
    <source>
        <dbReference type="ARBA" id="ARBA00023242"/>
    </source>
</evidence>
<feature type="compositionally biased region" description="Low complexity" evidence="20">
    <location>
        <begin position="859"/>
        <end position="870"/>
    </location>
</feature>
<keyword evidence="12" id="KW-0067">ATP-binding</keyword>
<feature type="coiled-coil region" evidence="19">
    <location>
        <begin position="898"/>
        <end position="991"/>
    </location>
</feature>
<dbReference type="Gene3D" id="1.10.287.1490">
    <property type="match status" value="1"/>
</dbReference>
<evidence type="ECO:0000256" key="4">
    <source>
        <dbReference type="ARBA" id="ARBA00009439"/>
    </source>
</evidence>
<feature type="domain" description="Rad50/SbcC-type AAA" evidence="21">
    <location>
        <begin position="6"/>
        <end position="218"/>
    </location>
</feature>
<evidence type="ECO:0000256" key="7">
    <source>
        <dbReference type="ARBA" id="ARBA00022723"/>
    </source>
</evidence>
<evidence type="ECO:0000256" key="5">
    <source>
        <dbReference type="ARBA" id="ARBA00017893"/>
    </source>
</evidence>